<dbReference type="Gene3D" id="3.40.50.10710">
    <property type="entry name" value="Metallo-hydrolase/oxidoreductase"/>
    <property type="match status" value="1"/>
</dbReference>
<dbReference type="GO" id="GO:0004534">
    <property type="term" value="F:5'-3' RNA exonuclease activity"/>
    <property type="evidence" value="ECO:0007669"/>
    <property type="project" value="UniProtKB-UniRule"/>
</dbReference>
<feature type="binding site" evidence="13">
    <location>
        <position position="48"/>
    </location>
    <ligand>
        <name>Ca(2+)</name>
        <dbReference type="ChEBI" id="CHEBI:29108"/>
    </ligand>
</feature>
<dbReference type="Proteomes" id="UP000183255">
    <property type="component" value="Unassembled WGS sequence"/>
</dbReference>
<feature type="binding site" evidence="13">
    <location>
        <position position="77"/>
    </location>
    <ligand>
        <name>Zn(2+)</name>
        <dbReference type="ChEBI" id="CHEBI:29105"/>
        <label>1</label>
        <note>catalytic</note>
    </ligand>
</feature>
<evidence type="ECO:0000256" key="9">
    <source>
        <dbReference type="ARBA" id="ARBA00022884"/>
    </source>
</evidence>
<keyword evidence="2 10" id="KW-0963">Cytoplasm</keyword>
<evidence type="ECO:0000313" key="15">
    <source>
        <dbReference type="EMBL" id="SDH86399.1"/>
    </source>
</evidence>
<keyword evidence="9 10" id="KW-0694">RNA-binding</keyword>
<evidence type="ECO:0000256" key="12">
    <source>
        <dbReference type="PIRSR" id="PIRSR004803-2"/>
    </source>
</evidence>
<feature type="active site" description="Proton donor" evidence="11">
    <location>
        <position position="195"/>
    </location>
</feature>
<dbReference type="InterPro" id="IPR036866">
    <property type="entry name" value="RibonucZ/Hydroxyglut_hydro"/>
</dbReference>
<evidence type="ECO:0000256" key="3">
    <source>
        <dbReference type="ARBA" id="ARBA00022722"/>
    </source>
</evidence>
<dbReference type="InterPro" id="IPR041636">
    <property type="entry name" value="RNase_J_C"/>
</dbReference>
<dbReference type="FunFam" id="3.10.20.580:FF:000001">
    <property type="entry name" value="Ribonuclease J"/>
    <property type="match status" value="1"/>
</dbReference>
<dbReference type="CDD" id="cd07714">
    <property type="entry name" value="RNaseJ_MBL-fold"/>
    <property type="match status" value="1"/>
</dbReference>
<feature type="binding site" evidence="10 12">
    <location>
        <begin position="364"/>
        <end position="368"/>
    </location>
    <ligand>
        <name>substrate</name>
    </ligand>
</feature>
<gene>
    <name evidence="10" type="primary">rnj</name>
    <name evidence="15" type="ORF">SAMN05421804_10160</name>
</gene>
<feature type="binding site" evidence="13">
    <location>
        <position position="141"/>
    </location>
    <ligand>
        <name>Zn(2+)</name>
        <dbReference type="ChEBI" id="CHEBI:29105"/>
        <label>1</label>
        <note>catalytic</note>
    </ligand>
</feature>
<comment type="similarity">
    <text evidence="10">Belongs to the metallo-beta-lactamase superfamily. RNA-metabolizing metallo-beta-lactamase-like family. Bacterial RNase J subfamily.</text>
</comment>
<keyword evidence="3 10" id="KW-0540">Nuclease</keyword>
<evidence type="ECO:0000256" key="5">
    <source>
        <dbReference type="ARBA" id="ARBA00022759"/>
    </source>
</evidence>
<comment type="function">
    <text evidence="10">An RNase that has 5'-3' exonuclease and possibly endonuclease activity. Involved in maturation of rRNA and in some organisms also mRNA maturation and/or decay.</text>
</comment>
<dbReference type="RefSeq" id="WP_031572601.1">
    <property type="nucleotide sequence ID" value="NZ_FNDZ01000001.1"/>
</dbReference>
<dbReference type="SUPFAM" id="SSF56281">
    <property type="entry name" value="Metallo-hydrolase/oxidoreductase"/>
    <property type="match status" value="1"/>
</dbReference>
<organism evidence="15 16">
    <name type="scientific">Proteiniclasticum ruminis</name>
    <dbReference type="NCBI Taxonomy" id="398199"/>
    <lineage>
        <taxon>Bacteria</taxon>
        <taxon>Bacillati</taxon>
        <taxon>Bacillota</taxon>
        <taxon>Clostridia</taxon>
        <taxon>Eubacteriales</taxon>
        <taxon>Clostridiaceae</taxon>
        <taxon>Proteiniclasticum</taxon>
    </lineage>
</organism>
<feature type="binding site" evidence="13">
    <location>
        <position position="73"/>
    </location>
    <ligand>
        <name>Zn(2+)</name>
        <dbReference type="ChEBI" id="CHEBI:29105"/>
        <label>1</label>
        <note>catalytic</note>
    </ligand>
</feature>
<feature type="binding site" evidence="13">
    <location>
        <position position="75"/>
    </location>
    <ligand>
        <name>Zn(2+)</name>
        <dbReference type="ChEBI" id="CHEBI:29105"/>
        <label>1</label>
        <note>catalytic</note>
    </ligand>
</feature>
<keyword evidence="7 13" id="KW-0862">Zinc</keyword>
<feature type="binding site" evidence="13">
    <location>
        <position position="390"/>
    </location>
    <ligand>
        <name>Zn(2+)</name>
        <dbReference type="ChEBI" id="CHEBI:29105"/>
        <label>2</label>
        <note>catalytic</note>
    </ligand>
</feature>
<feature type="domain" description="Metallo-beta-lactamase" evidence="14">
    <location>
        <begin position="20"/>
        <end position="215"/>
    </location>
</feature>
<evidence type="ECO:0000256" key="4">
    <source>
        <dbReference type="ARBA" id="ARBA00022723"/>
    </source>
</evidence>
<feature type="binding site" evidence="13">
    <location>
        <position position="163"/>
    </location>
    <ligand>
        <name>Zn(2+)</name>
        <dbReference type="ChEBI" id="CHEBI:29105"/>
        <label>1</label>
        <note>catalytic</note>
    </ligand>
</feature>
<dbReference type="AlphaFoldDB" id="A0A1G8FW52"/>
<dbReference type="PIRSF" id="PIRSF004803">
    <property type="entry name" value="RnjA"/>
    <property type="match status" value="1"/>
</dbReference>
<comment type="subcellular location">
    <subcellularLocation>
        <location evidence="1 10">Cytoplasm</location>
    </subcellularLocation>
</comment>
<evidence type="ECO:0000256" key="6">
    <source>
        <dbReference type="ARBA" id="ARBA00022801"/>
    </source>
</evidence>
<dbReference type="GO" id="GO:0005737">
    <property type="term" value="C:cytoplasm"/>
    <property type="evidence" value="ECO:0007669"/>
    <property type="project" value="UniProtKB-SubCell"/>
</dbReference>
<dbReference type="InterPro" id="IPR001279">
    <property type="entry name" value="Metallo-B-lactamas"/>
</dbReference>
<dbReference type="GO" id="GO:0004521">
    <property type="term" value="F:RNA endonuclease activity"/>
    <property type="evidence" value="ECO:0007669"/>
    <property type="project" value="UniProtKB-UniRule"/>
</dbReference>
<keyword evidence="10" id="KW-0698">rRNA processing</keyword>
<dbReference type="Gene3D" id="3.10.20.580">
    <property type="match status" value="1"/>
</dbReference>
<sequence length="555" mass="61585">MTKEKDNVKIIPLGGTNEIGKNMTVVEYKDEIIVVDSGLKFPDDDMLGIDVVIPDVSYLVKNKDRIKGIFITHGHEDHIGALPYVLKQVNVPVYATKLTAALINLKLTEHRIQDVVTVNIVKAKDTIKLEKMSVEFIKVNHSIADSCALAIHTPLGAVIHTGDFKVDFTPVDGEVIDLQRFAELGKRGVLALLCDSTNVEREGYTISESTVGESFKRIFHGVRGRIIISTFASNVHRIQQIIEAGVAQGRKIAVSGRSMENIIPIALDLGYLSVDEKHLIPIDDIKKYPDNQVLIITTGSQGEPMAALSRMANNMHRKIQVKPGDTIVFSSSPIPGNEKPIFRTIDRLSRLGAEVVYGKLESIHVSGHACKEEIKLIHTLTKPRHLVPLHGEFRMLKEHRDLAIKMGMNPSNIVLPENGDVIEVHRRGIKKTGTVNSGHVLIDGLGVGDVGRIVLRDRKHLSEDGIITVVVTMDKESASVVAGPDIITRGFVYVKEAEALMESSRKVVAQALYECEDKQITDWNVLKNIIKDTLKNHLYEKTMRRPMILPIIMEV</sequence>
<evidence type="ECO:0000256" key="8">
    <source>
        <dbReference type="ARBA" id="ARBA00022839"/>
    </source>
</evidence>
<reference evidence="15 16" key="1">
    <citation type="submission" date="2016-10" db="EMBL/GenBank/DDBJ databases">
        <authorList>
            <person name="de Groot N.N."/>
        </authorList>
    </citation>
    <scope>NUCLEOTIDE SEQUENCE [LARGE SCALE GENOMIC DNA]</scope>
    <source>
        <strain evidence="15 16">CGMCC 1.5058</strain>
    </source>
</reference>
<dbReference type="InterPro" id="IPR030854">
    <property type="entry name" value="RNase_J_bac"/>
</dbReference>
<keyword evidence="4 13" id="KW-0479">Metal-binding</keyword>
<feature type="binding site" evidence="12">
    <location>
        <begin position="232"/>
        <end position="234"/>
    </location>
    <ligand>
        <name>substrate</name>
    </ligand>
</feature>
<evidence type="ECO:0000313" key="16">
    <source>
        <dbReference type="Proteomes" id="UP000183255"/>
    </source>
</evidence>
<dbReference type="NCBIfam" id="TIGR00649">
    <property type="entry name" value="MG423"/>
    <property type="match status" value="1"/>
</dbReference>
<dbReference type="SMART" id="SM00849">
    <property type="entry name" value="Lactamase_B"/>
    <property type="match status" value="1"/>
</dbReference>
<proteinExistence type="inferred from homology"/>
<comment type="cofactor">
    <cofactor evidence="13">
        <name>Ca(2+)</name>
        <dbReference type="ChEBI" id="CHEBI:29108"/>
    </cofactor>
    <text evidence="13">Binds 1 Ca(2+) cation per subunit. Seen in 1 crystal structure, it is not clear if it is physiologically important.</text>
</comment>
<keyword evidence="6 10" id="KW-0378">Hydrolase</keyword>
<dbReference type="EC" id="3.1.-.-" evidence="10"/>
<evidence type="ECO:0000256" key="7">
    <source>
        <dbReference type="ARBA" id="ARBA00022833"/>
    </source>
</evidence>
<name>A0A1G8FW52_9CLOT</name>
<comment type="subunit">
    <text evidence="10">Homodimer, may be a subunit of the RNA degradosome.</text>
</comment>
<evidence type="ECO:0000256" key="2">
    <source>
        <dbReference type="ARBA" id="ARBA00022490"/>
    </source>
</evidence>
<evidence type="ECO:0000259" key="14">
    <source>
        <dbReference type="SMART" id="SM00849"/>
    </source>
</evidence>
<evidence type="ECO:0000256" key="1">
    <source>
        <dbReference type="ARBA" id="ARBA00004496"/>
    </source>
</evidence>
<dbReference type="Gene3D" id="3.60.15.10">
    <property type="entry name" value="Ribonuclease Z/Hydroxyacylglutathione hydrolase-like"/>
    <property type="match status" value="1"/>
</dbReference>
<dbReference type="HAMAP" id="MF_01491">
    <property type="entry name" value="RNase_J_bact"/>
    <property type="match status" value="1"/>
</dbReference>
<comment type="cofactor">
    <cofactor evidence="13">
        <name>Zn(2+)</name>
        <dbReference type="ChEBI" id="CHEBI:29105"/>
    </cofactor>
    <text evidence="13">Binds 2 Zn(2+) ions per subunit. It is not clear if Zn(2+) or Mg(2+) is physiologically important.</text>
</comment>
<evidence type="ECO:0000256" key="13">
    <source>
        <dbReference type="PIRSR" id="PIRSR004803-3"/>
    </source>
</evidence>
<dbReference type="Pfam" id="PF07521">
    <property type="entry name" value="RMMBL"/>
    <property type="match status" value="1"/>
</dbReference>
<accession>A0A1G8FW52</accession>
<keyword evidence="13" id="KW-0106">Calcium</keyword>
<feature type="binding site" evidence="13">
    <location>
        <position position="443"/>
    </location>
    <ligand>
        <name>Ca(2+)</name>
        <dbReference type="ChEBI" id="CHEBI:29108"/>
    </ligand>
</feature>
<protein>
    <recommendedName>
        <fullName evidence="10">Ribonuclease J</fullName>
        <shortName evidence="10">RNase J</shortName>
        <ecNumber evidence="10">3.1.-.-</ecNumber>
    </recommendedName>
</protein>
<dbReference type="Pfam" id="PF22505">
    <property type="entry name" value="RNase_J_b_CASP"/>
    <property type="match status" value="1"/>
</dbReference>
<dbReference type="InterPro" id="IPR011108">
    <property type="entry name" value="RMMBL"/>
</dbReference>
<dbReference type="InterPro" id="IPR004613">
    <property type="entry name" value="RNase_J"/>
</dbReference>
<dbReference type="Pfam" id="PF00753">
    <property type="entry name" value="Lactamase_B"/>
    <property type="match status" value="1"/>
</dbReference>
<feature type="binding site" evidence="13">
    <location>
        <position position="50"/>
    </location>
    <ligand>
        <name>Ca(2+)</name>
        <dbReference type="ChEBI" id="CHEBI:29108"/>
    </ligand>
</feature>
<dbReference type="Pfam" id="PF17770">
    <property type="entry name" value="RNase_J_C"/>
    <property type="match status" value="1"/>
</dbReference>
<feature type="binding site" evidence="13">
    <location>
        <position position="78"/>
    </location>
    <ligand>
        <name>Zn(2+)</name>
        <dbReference type="ChEBI" id="CHEBI:29105"/>
        <label>2</label>
        <note>catalytic</note>
    </ligand>
</feature>
<dbReference type="InterPro" id="IPR042173">
    <property type="entry name" value="RNase_J_2"/>
</dbReference>
<dbReference type="EMBL" id="FNDZ01000001">
    <property type="protein sequence ID" value="SDH86399.1"/>
    <property type="molecule type" value="Genomic_DNA"/>
</dbReference>
<dbReference type="GO" id="GO:0008270">
    <property type="term" value="F:zinc ion binding"/>
    <property type="evidence" value="ECO:0007669"/>
    <property type="project" value="InterPro"/>
</dbReference>
<feature type="active site" description="Proton acceptor" evidence="11">
    <location>
        <position position="368"/>
    </location>
</feature>
<dbReference type="GO" id="GO:0006364">
    <property type="term" value="P:rRNA processing"/>
    <property type="evidence" value="ECO:0007669"/>
    <property type="project" value="UniProtKB-UniRule"/>
</dbReference>
<dbReference type="PANTHER" id="PTHR43694">
    <property type="entry name" value="RIBONUCLEASE J"/>
    <property type="match status" value="1"/>
</dbReference>
<keyword evidence="8 10" id="KW-0269">Exonuclease</keyword>
<dbReference type="GO" id="GO:0003723">
    <property type="term" value="F:RNA binding"/>
    <property type="evidence" value="ECO:0007669"/>
    <property type="project" value="UniProtKB-UniRule"/>
</dbReference>
<keyword evidence="5 10" id="KW-0255">Endonuclease</keyword>
<evidence type="ECO:0000256" key="10">
    <source>
        <dbReference type="HAMAP-Rule" id="MF_01491"/>
    </source>
</evidence>
<dbReference type="PANTHER" id="PTHR43694:SF1">
    <property type="entry name" value="RIBONUCLEASE J"/>
    <property type="match status" value="1"/>
</dbReference>
<dbReference type="InterPro" id="IPR055132">
    <property type="entry name" value="RNase_J_b_CASP"/>
</dbReference>
<evidence type="ECO:0000256" key="11">
    <source>
        <dbReference type="PIRSR" id="PIRSR004803-1"/>
    </source>
</evidence>